<dbReference type="InterPro" id="IPR052035">
    <property type="entry name" value="ZnF_BED_domain_contain"/>
</dbReference>
<evidence type="ECO:0000256" key="3">
    <source>
        <dbReference type="ARBA" id="ARBA00022771"/>
    </source>
</evidence>
<evidence type="ECO:0000313" key="8">
    <source>
        <dbReference type="Proteomes" id="UP000271162"/>
    </source>
</evidence>
<dbReference type="PANTHER" id="PTHR46481:SF10">
    <property type="entry name" value="ZINC FINGER BED DOMAIN-CONTAINING PROTEIN 39"/>
    <property type="match status" value="1"/>
</dbReference>
<evidence type="ECO:0000259" key="6">
    <source>
        <dbReference type="Pfam" id="PF05699"/>
    </source>
</evidence>
<keyword evidence="8" id="KW-1185">Reference proteome</keyword>
<dbReference type="GO" id="GO:0005634">
    <property type="term" value="C:nucleus"/>
    <property type="evidence" value="ECO:0007669"/>
    <property type="project" value="UniProtKB-SubCell"/>
</dbReference>
<evidence type="ECO:0000256" key="4">
    <source>
        <dbReference type="ARBA" id="ARBA00022833"/>
    </source>
</evidence>
<evidence type="ECO:0000313" key="9">
    <source>
        <dbReference type="WBParaSite" id="NBR_0001480501-mRNA-1"/>
    </source>
</evidence>
<dbReference type="Proteomes" id="UP000271162">
    <property type="component" value="Unassembled WGS sequence"/>
</dbReference>
<proteinExistence type="predicted"/>
<dbReference type="Pfam" id="PF05699">
    <property type="entry name" value="Dimer_Tnp_hAT"/>
    <property type="match status" value="1"/>
</dbReference>
<comment type="subcellular location">
    <subcellularLocation>
        <location evidence="1">Nucleus</location>
    </subcellularLocation>
</comment>
<evidence type="ECO:0000256" key="2">
    <source>
        <dbReference type="ARBA" id="ARBA00022723"/>
    </source>
</evidence>
<dbReference type="GO" id="GO:0046983">
    <property type="term" value="F:protein dimerization activity"/>
    <property type="evidence" value="ECO:0007669"/>
    <property type="project" value="InterPro"/>
</dbReference>
<organism evidence="9">
    <name type="scientific">Nippostrongylus brasiliensis</name>
    <name type="common">Rat hookworm</name>
    <dbReference type="NCBI Taxonomy" id="27835"/>
    <lineage>
        <taxon>Eukaryota</taxon>
        <taxon>Metazoa</taxon>
        <taxon>Ecdysozoa</taxon>
        <taxon>Nematoda</taxon>
        <taxon>Chromadorea</taxon>
        <taxon>Rhabditida</taxon>
        <taxon>Rhabditina</taxon>
        <taxon>Rhabditomorpha</taxon>
        <taxon>Strongyloidea</taxon>
        <taxon>Heligmosomidae</taxon>
        <taxon>Nippostrongylus</taxon>
    </lineage>
</organism>
<reference evidence="7 8" key="2">
    <citation type="submission" date="2018-11" db="EMBL/GenBank/DDBJ databases">
        <authorList>
            <consortium name="Pathogen Informatics"/>
        </authorList>
    </citation>
    <scope>NUCLEOTIDE SEQUENCE [LARGE SCALE GENOMIC DNA]</scope>
</reference>
<dbReference type="AlphaFoldDB" id="A0A0N4YDS9"/>
<protein>
    <submittedName>
        <fullName evidence="9">Dimer_Tnp_hAT domain-containing protein</fullName>
    </submittedName>
</protein>
<name>A0A0N4YDS9_NIPBR</name>
<dbReference type="EMBL" id="UYSL01021501">
    <property type="protein sequence ID" value="VDL78400.1"/>
    <property type="molecule type" value="Genomic_DNA"/>
</dbReference>
<keyword evidence="4" id="KW-0862">Zinc</keyword>
<evidence type="ECO:0000313" key="7">
    <source>
        <dbReference type="EMBL" id="VDL78400.1"/>
    </source>
</evidence>
<sequence>MGKYSEYFLQHDNMMICTTCTWAIPKPKDCTTSSLLHHLKKKHPDLYSCIKDRDDRTKHERATAAERALALAQGLKLWKSEPEAGPEAPQAKRPCLGGAISSSSSTSFVEPLNHLDAKMDSIERAITQLLCTTALPSSFLESPGFRNLLSVVAPKFQLKSRAHFGQHSLARLYDEYATRIRAILSSASFVSFATDLRALPQSQESLLTFTVHFIDETFVPRFAYVSANLIDGVPSTEEVANLLSRAQATFGVSHEKIHVLAEHWPVDNRSEFSNVNTVQDFSQKLQKVCGPLDLVRDTPAVVEGLRVLLPNNESLIEKVKEIAQRIDLPESERIFRDCNRVCGLSTEGFGMCWNCLYTLLCRIVEQKNSLSFVLIESLPNMAKITDTDWNEIEAMIRLLKPIDLAVGLVKRRYFTPISVVIPLYKVIVRQLNGGSFGSEAVRETIRRHLDASMSGCEEMDELFLATFADPRFRTAYFSADKRQEVLEKLEEMALLPVPTTTPSPEPTFEDSANPFVAFRKLEPSSKHSSTNESKIEASTRALAELDDYLLHDPSFATDPYEFWQNEVNSAKYPLIKKLATKYLSPPGISLECQAVFSQLELFNGDLRRNWERDELERLLFLHHNILIFGF</sequence>
<dbReference type="OMA" id="CTITKAV"/>
<dbReference type="GO" id="GO:0008270">
    <property type="term" value="F:zinc ion binding"/>
    <property type="evidence" value="ECO:0007669"/>
    <property type="project" value="UniProtKB-KW"/>
</dbReference>
<dbReference type="InterPro" id="IPR008906">
    <property type="entry name" value="HATC_C_dom"/>
</dbReference>
<dbReference type="PANTHER" id="PTHR46481">
    <property type="entry name" value="ZINC FINGER BED DOMAIN-CONTAINING PROTEIN 4"/>
    <property type="match status" value="1"/>
</dbReference>
<gene>
    <name evidence="7" type="ORF">NBR_LOCUS14806</name>
</gene>
<dbReference type="InterPro" id="IPR012337">
    <property type="entry name" value="RNaseH-like_sf"/>
</dbReference>
<dbReference type="STRING" id="27835.A0A0N4YDS9"/>
<evidence type="ECO:0000256" key="1">
    <source>
        <dbReference type="ARBA" id="ARBA00004123"/>
    </source>
</evidence>
<keyword evidence="2" id="KW-0479">Metal-binding</keyword>
<keyword evidence="5" id="KW-0539">Nucleus</keyword>
<reference evidence="9" key="1">
    <citation type="submission" date="2017-02" db="UniProtKB">
        <authorList>
            <consortium name="WormBaseParasite"/>
        </authorList>
    </citation>
    <scope>IDENTIFICATION</scope>
</reference>
<accession>A0A0N4YDS9</accession>
<dbReference type="SUPFAM" id="SSF53098">
    <property type="entry name" value="Ribonuclease H-like"/>
    <property type="match status" value="1"/>
</dbReference>
<feature type="domain" description="HAT C-terminal dimerisation" evidence="6">
    <location>
        <begin position="544"/>
        <end position="625"/>
    </location>
</feature>
<keyword evidence="3" id="KW-0863">Zinc-finger</keyword>
<evidence type="ECO:0000256" key="5">
    <source>
        <dbReference type="ARBA" id="ARBA00023242"/>
    </source>
</evidence>
<dbReference type="WBParaSite" id="NBR_0001480501-mRNA-1">
    <property type="protein sequence ID" value="NBR_0001480501-mRNA-1"/>
    <property type="gene ID" value="NBR_0001480501"/>
</dbReference>